<gene>
    <name evidence="2" type="ORF">MM415B02272_0011</name>
</gene>
<reference evidence="2" key="1">
    <citation type="submission" date="2020-03" db="EMBL/GenBank/DDBJ databases">
        <title>The deep terrestrial virosphere.</title>
        <authorList>
            <person name="Holmfeldt K."/>
            <person name="Nilsson E."/>
            <person name="Simone D."/>
            <person name="Lopez-Fernandez M."/>
            <person name="Wu X."/>
            <person name="de Brujin I."/>
            <person name="Lundin D."/>
            <person name="Andersson A."/>
            <person name="Bertilsson S."/>
            <person name="Dopson M."/>
        </authorList>
    </citation>
    <scope>NUCLEOTIDE SEQUENCE</scope>
    <source>
        <strain evidence="2">MM415B02272</strain>
    </source>
</reference>
<dbReference type="AlphaFoldDB" id="A0A6M3KV13"/>
<dbReference type="EMBL" id="MT142556">
    <property type="protein sequence ID" value="QJA85138.1"/>
    <property type="molecule type" value="Genomic_DNA"/>
</dbReference>
<feature type="region of interest" description="Disordered" evidence="1">
    <location>
        <begin position="180"/>
        <end position="203"/>
    </location>
</feature>
<name>A0A6M3KV13_9ZZZZ</name>
<proteinExistence type="predicted"/>
<protein>
    <submittedName>
        <fullName evidence="2">Uncharacterized protein</fullName>
    </submittedName>
</protein>
<organism evidence="2">
    <name type="scientific">viral metagenome</name>
    <dbReference type="NCBI Taxonomy" id="1070528"/>
    <lineage>
        <taxon>unclassified sequences</taxon>
        <taxon>metagenomes</taxon>
        <taxon>organismal metagenomes</taxon>
    </lineage>
</organism>
<sequence length="203" mass="23140">MLKVGVRILQRWRNPLDELYKPALAEAVRAAQENIDAGHIHRGLIDLAKPHTVLKRIRVLRESGPQPPPRSWRKKELLTFGRIRLGIELDPKTNVNELRIIIDHECEKRREQKLVTAREERTTELDVQAAKFVLTNIGDPEKRWMVKEGRVHDTTGTLARLIAEINDCPEPILEPAKLNDGAAVQGESEEQVLEIEQPLLDNG</sequence>
<evidence type="ECO:0000313" key="2">
    <source>
        <dbReference type="EMBL" id="QJA85138.1"/>
    </source>
</evidence>
<evidence type="ECO:0000256" key="1">
    <source>
        <dbReference type="SAM" id="MobiDB-lite"/>
    </source>
</evidence>
<accession>A0A6M3KV13</accession>